<dbReference type="AlphaFoldDB" id="A0A9D2D844"/>
<dbReference type="InterPro" id="IPR025874">
    <property type="entry name" value="DZR"/>
</dbReference>
<feature type="transmembrane region" description="Helical" evidence="1">
    <location>
        <begin position="289"/>
        <end position="313"/>
    </location>
</feature>
<evidence type="ECO:0000259" key="2">
    <source>
        <dbReference type="Pfam" id="PF12773"/>
    </source>
</evidence>
<dbReference type="Pfam" id="PF12773">
    <property type="entry name" value="DZR"/>
    <property type="match status" value="1"/>
</dbReference>
<feature type="domain" description="DZANK-type" evidence="2">
    <location>
        <begin position="3"/>
        <end position="48"/>
    </location>
</feature>
<keyword evidence="1" id="KW-1133">Transmembrane helix</keyword>
<reference evidence="3" key="2">
    <citation type="submission" date="2021-04" db="EMBL/GenBank/DDBJ databases">
        <authorList>
            <person name="Gilroy R."/>
        </authorList>
    </citation>
    <scope>NUCLEOTIDE SEQUENCE</scope>
    <source>
        <strain evidence="3">CHK192-19661</strain>
    </source>
</reference>
<feature type="transmembrane region" description="Helical" evidence="1">
    <location>
        <begin position="248"/>
        <end position="277"/>
    </location>
</feature>
<comment type="caution">
    <text evidence="3">The sequence shown here is derived from an EMBL/GenBank/DDBJ whole genome shotgun (WGS) entry which is preliminary data.</text>
</comment>
<reference evidence="3" key="1">
    <citation type="journal article" date="2021" name="PeerJ">
        <title>Extensive microbial diversity within the chicken gut microbiome revealed by metagenomics and culture.</title>
        <authorList>
            <person name="Gilroy R."/>
            <person name="Ravi A."/>
            <person name="Getino M."/>
            <person name="Pursley I."/>
            <person name="Horton D.L."/>
            <person name="Alikhan N.F."/>
            <person name="Baker D."/>
            <person name="Gharbi K."/>
            <person name="Hall N."/>
            <person name="Watson M."/>
            <person name="Adriaenssens E.M."/>
            <person name="Foster-Nyarko E."/>
            <person name="Jarju S."/>
            <person name="Secka A."/>
            <person name="Antonio M."/>
            <person name="Oren A."/>
            <person name="Chaudhuri R.R."/>
            <person name="La Ragione R."/>
            <person name="Hildebrand F."/>
            <person name="Pallen M.J."/>
        </authorList>
    </citation>
    <scope>NUCLEOTIDE SEQUENCE</scope>
    <source>
        <strain evidence="3">CHK192-19661</strain>
    </source>
</reference>
<dbReference type="Proteomes" id="UP000824025">
    <property type="component" value="Unassembled WGS sequence"/>
</dbReference>
<evidence type="ECO:0000313" key="3">
    <source>
        <dbReference type="EMBL" id="HIZ10426.1"/>
    </source>
</evidence>
<feature type="transmembrane region" description="Helical" evidence="1">
    <location>
        <begin position="392"/>
        <end position="416"/>
    </location>
</feature>
<gene>
    <name evidence="3" type="ORF">H9726_08070</name>
</gene>
<feature type="transmembrane region" description="Helical" evidence="1">
    <location>
        <begin position="358"/>
        <end position="380"/>
    </location>
</feature>
<evidence type="ECO:0000256" key="1">
    <source>
        <dbReference type="SAM" id="Phobius"/>
    </source>
</evidence>
<proteinExistence type="predicted"/>
<evidence type="ECO:0000313" key="4">
    <source>
        <dbReference type="Proteomes" id="UP000824025"/>
    </source>
</evidence>
<feature type="transmembrane region" description="Helical" evidence="1">
    <location>
        <begin position="219"/>
        <end position="242"/>
    </location>
</feature>
<feature type="transmembrane region" description="Helical" evidence="1">
    <location>
        <begin position="178"/>
        <end position="198"/>
    </location>
</feature>
<name>A0A9D2D844_9FIRM</name>
<accession>A0A9D2D844</accession>
<dbReference type="EMBL" id="DXCF01000042">
    <property type="protein sequence ID" value="HIZ10426.1"/>
    <property type="molecule type" value="Genomic_DNA"/>
</dbReference>
<keyword evidence="1" id="KW-0472">Membrane</keyword>
<feature type="transmembrane region" description="Helical" evidence="1">
    <location>
        <begin position="110"/>
        <end position="131"/>
    </location>
</feature>
<organism evidence="3 4">
    <name type="scientific">Candidatus Borkfalkia avicola</name>
    <dbReference type="NCBI Taxonomy" id="2838503"/>
    <lineage>
        <taxon>Bacteria</taxon>
        <taxon>Bacillati</taxon>
        <taxon>Bacillota</taxon>
        <taxon>Clostridia</taxon>
        <taxon>Christensenellales</taxon>
        <taxon>Christensenellaceae</taxon>
        <taxon>Candidatus Borkfalkia</taxon>
    </lineage>
</organism>
<protein>
    <submittedName>
        <fullName evidence="3">Zinc ribbon domain-containing protein</fullName>
    </submittedName>
</protein>
<keyword evidence="1" id="KW-0812">Transmembrane</keyword>
<feature type="transmembrane region" description="Helical" evidence="1">
    <location>
        <begin position="428"/>
        <end position="451"/>
    </location>
</feature>
<sequence length="475" mass="49120">MNCKKCNAELAEDAVFCPQCGVRVDGKMRCPNCGRDIAENSVYCTYCGARQDGKTVCRNCGEVFDGIYCPKCGVPAQQAAPRPAAGARAATAAASGGKTQHILAITKQSVLYGALCVLLIFSFFVTFSAVVSSGVLTVRTGLNSTSFYFLVTQFQEIGDLLAADTYYPEMSIAAYMEAGMLAACVAAIIIVCAVYFAVGTVAFVKNTRAGKEISMSKYVLTPAVLTLVLILFMKGLVGVTYAEDENSATIAVGATTIVEIVLVSVALAAAAVLHIAGNAKTQKENILNYALNAAGLLLAFLLIVTLPSSIFAVDRRASGGSVSGSVSAPGLLIGLFGAIGMTGSETQVEAYMQVVPNAAVAFALYTCIFAAGAVAMLAFAKGVINKESSACRTVACIFSAISAGLSIAYLTIGIILCTQTLAGAASVGASPICALVFSVFVLAMSVVNCCLLRKREAPVQPAYPEPPAYPAQPAA</sequence>